<feature type="chain" id="PRO_5028989212" evidence="1">
    <location>
        <begin position="22"/>
        <end position="124"/>
    </location>
</feature>
<sequence length="124" mass="13857">MYLVLVLAATSVVGVQTSANAESTCGITRQGVSGWYYCSYPVWDTEFQGRQYTFLVGGGHDVWFIRSGYSSWKSIGGTASQNRLDVSKNSSEMKVTINEFNVGERCNFSTDGDLWRGWVRACWL</sequence>
<accession>A0A6V8KE58</accession>
<comment type="caution">
    <text evidence="2">The sequence shown here is derived from an EMBL/GenBank/DDBJ whole genome shotgun (WGS) entry which is preliminary data.</text>
</comment>
<reference evidence="2 3" key="1">
    <citation type="submission" date="2020-03" db="EMBL/GenBank/DDBJ databases">
        <title>Whole genome shotgun sequence of Phytohabitans houttuyneae NBRC 108639.</title>
        <authorList>
            <person name="Komaki H."/>
            <person name="Tamura T."/>
        </authorList>
    </citation>
    <scope>NUCLEOTIDE SEQUENCE [LARGE SCALE GENOMIC DNA]</scope>
    <source>
        <strain evidence="2 3">NBRC 108639</strain>
    </source>
</reference>
<proteinExistence type="predicted"/>
<reference evidence="2 3" key="2">
    <citation type="submission" date="2020-03" db="EMBL/GenBank/DDBJ databases">
        <authorList>
            <person name="Ichikawa N."/>
            <person name="Kimura A."/>
            <person name="Kitahashi Y."/>
            <person name="Uohara A."/>
        </authorList>
    </citation>
    <scope>NUCLEOTIDE SEQUENCE [LARGE SCALE GENOMIC DNA]</scope>
    <source>
        <strain evidence="2 3">NBRC 108639</strain>
    </source>
</reference>
<evidence type="ECO:0000256" key="1">
    <source>
        <dbReference type="SAM" id="SignalP"/>
    </source>
</evidence>
<keyword evidence="3" id="KW-1185">Reference proteome</keyword>
<protein>
    <submittedName>
        <fullName evidence="2">Uncharacterized protein</fullName>
    </submittedName>
</protein>
<dbReference type="Proteomes" id="UP000482800">
    <property type="component" value="Unassembled WGS sequence"/>
</dbReference>
<evidence type="ECO:0000313" key="3">
    <source>
        <dbReference type="Proteomes" id="UP000482800"/>
    </source>
</evidence>
<feature type="signal peptide" evidence="1">
    <location>
        <begin position="1"/>
        <end position="21"/>
    </location>
</feature>
<dbReference type="AlphaFoldDB" id="A0A6V8KE58"/>
<keyword evidence="1" id="KW-0732">Signal</keyword>
<evidence type="ECO:0000313" key="2">
    <source>
        <dbReference type="EMBL" id="GFJ82084.1"/>
    </source>
</evidence>
<dbReference type="EMBL" id="BLPF01000002">
    <property type="protein sequence ID" value="GFJ82084.1"/>
    <property type="molecule type" value="Genomic_DNA"/>
</dbReference>
<name>A0A6V8KE58_9ACTN</name>
<organism evidence="2 3">
    <name type="scientific">Phytohabitans houttuyneae</name>
    <dbReference type="NCBI Taxonomy" id="1076126"/>
    <lineage>
        <taxon>Bacteria</taxon>
        <taxon>Bacillati</taxon>
        <taxon>Actinomycetota</taxon>
        <taxon>Actinomycetes</taxon>
        <taxon>Micromonosporales</taxon>
        <taxon>Micromonosporaceae</taxon>
    </lineage>
</organism>
<gene>
    <name evidence="2" type="ORF">Phou_062640</name>
</gene>
<dbReference type="RefSeq" id="WP_173062128.1">
    <property type="nucleotide sequence ID" value="NZ_BAABGO010000074.1"/>
</dbReference>